<comment type="subcellular location">
    <subcellularLocation>
        <location evidence="1 7">Cell membrane</location>
        <topology evidence="1 7">Multi-pass membrane protein</topology>
    </subcellularLocation>
</comment>
<evidence type="ECO:0000256" key="5">
    <source>
        <dbReference type="ARBA" id="ARBA00022989"/>
    </source>
</evidence>
<dbReference type="EMBL" id="CACRTF010000024">
    <property type="protein sequence ID" value="VYT56810.1"/>
    <property type="molecule type" value="Genomic_DNA"/>
</dbReference>
<evidence type="ECO:0000256" key="2">
    <source>
        <dbReference type="ARBA" id="ARBA00022448"/>
    </source>
</evidence>
<dbReference type="PROSITE" id="PS50928">
    <property type="entry name" value="ABC_TM1"/>
    <property type="match status" value="1"/>
</dbReference>
<dbReference type="GO" id="GO:0055085">
    <property type="term" value="P:transmembrane transport"/>
    <property type="evidence" value="ECO:0007669"/>
    <property type="project" value="InterPro"/>
</dbReference>
<dbReference type="SUPFAM" id="SSF161098">
    <property type="entry name" value="MetI-like"/>
    <property type="match status" value="1"/>
</dbReference>
<evidence type="ECO:0000256" key="7">
    <source>
        <dbReference type="RuleBase" id="RU363032"/>
    </source>
</evidence>
<keyword evidence="3" id="KW-1003">Cell membrane</keyword>
<evidence type="ECO:0000313" key="9">
    <source>
        <dbReference type="EMBL" id="VYT56810.1"/>
    </source>
</evidence>
<dbReference type="InterPro" id="IPR000515">
    <property type="entry name" value="MetI-like"/>
</dbReference>
<dbReference type="Pfam" id="PF12911">
    <property type="entry name" value="OppC_N"/>
    <property type="match status" value="1"/>
</dbReference>
<feature type="transmembrane region" description="Helical" evidence="7">
    <location>
        <begin position="263"/>
        <end position="287"/>
    </location>
</feature>
<feature type="transmembrane region" description="Helical" evidence="7">
    <location>
        <begin position="100"/>
        <end position="125"/>
    </location>
</feature>
<dbReference type="InterPro" id="IPR025966">
    <property type="entry name" value="OppC_N"/>
</dbReference>
<organism evidence="9">
    <name type="scientific">Enterocloster bolteae</name>
    <dbReference type="NCBI Taxonomy" id="208479"/>
    <lineage>
        <taxon>Bacteria</taxon>
        <taxon>Bacillati</taxon>
        <taxon>Bacillota</taxon>
        <taxon>Clostridia</taxon>
        <taxon>Lachnospirales</taxon>
        <taxon>Lachnospiraceae</taxon>
        <taxon>Enterocloster</taxon>
    </lineage>
</organism>
<dbReference type="RefSeq" id="WP_002577220.1">
    <property type="nucleotide sequence ID" value="NZ_BAABZS010000001.1"/>
</dbReference>
<proteinExistence type="inferred from homology"/>
<feature type="transmembrane region" description="Helical" evidence="7">
    <location>
        <begin position="216"/>
        <end position="243"/>
    </location>
</feature>
<comment type="similarity">
    <text evidence="7">Belongs to the binding-protein-dependent transport system permease family.</text>
</comment>
<dbReference type="InterPro" id="IPR050366">
    <property type="entry name" value="BP-dependent_transpt_permease"/>
</dbReference>
<evidence type="ECO:0000256" key="1">
    <source>
        <dbReference type="ARBA" id="ARBA00004651"/>
    </source>
</evidence>
<dbReference type="GeneID" id="23115520"/>
<keyword evidence="5 7" id="KW-1133">Transmembrane helix</keyword>
<protein>
    <submittedName>
        <fullName evidence="9">Glutathione transport system permease protein GsiD</fullName>
    </submittedName>
</protein>
<dbReference type="Pfam" id="PF00528">
    <property type="entry name" value="BPD_transp_1"/>
    <property type="match status" value="1"/>
</dbReference>
<keyword evidence="6 7" id="KW-0472">Membrane</keyword>
<sequence>MMKARTGGKPRKITKKYGTSQWGEAWIRLKRDKKAMMGLVIICILLCCALVPSILAPYGLDEQRPAEALQWPNLLHLMGTDNFGRDIFSRIIYGARTSIVVGFIAVGFACITGTLIGAAAGYYGGKADNVLMRLMDVLMAIPSTLLAISIAAALGSGLVNLMIAAGIGTIPSYARTVRASVLTVKDQEYIEAARAGGASDLRIVLRHILPNCLAPIIVRSTLGVASAILTCASLSYIGLGIQPPTPEWGNMLNTGKAYLLNEWYMALFPGLAIMMVILALNLLGDGLRDALDPRMKR</sequence>
<reference evidence="9" key="1">
    <citation type="submission" date="2019-11" db="EMBL/GenBank/DDBJ databases">
        <authorList>
            <person name="Feng L."/>
        </authorList>
    </citation>
    <scope>NUCLEOTIDE SEQUENCE</scope>
    <source>
        <strain evidence="9">CbolteaeLFYP116</strain>
    </source>
</reference>
<dbReference type="GO" id="GO:0005886">
    <property type="term" value="C:plasma membrane"/>
    <property type="evidence" value="ECO:0007669"/>
    <property type="project" value="UniProtKB-SubCell"/>
</dbReference>
<evidence type="ECO:0000256" key="3">
    <source>
        <dbReference type="ARBA" id="ARBA00022475"/>
    </source>
</evidence>
<dbReference type="PANTHER" id="PTHR43386">
    <property type="entry name" value="OLIGOPEPTIDE TRANSPORT SYSTEM PERMEASE PROTEIN APPC"/>
    <property type="match status" value="1"/>
</dbReference>
<dbReference type="CDD" id="cd06261">
    <property type="entry name" value="TM_PBP2"/>
    <property type="match status" value="1"/>
</dbReference>
<dbReference type="PANTHER" id="PTHR43386:SF1">
    <property type="entry name" value="D,D-DIPEPTIDE TRANSPORT SYSTEM PERMEASE PROTEIN DDPC-RELATED"/>
    <property type="match status" value="1"/>
</dbReference>
<feature type="transmembrane region" description="Helical" evidence="7">
    <location>
        <begin position="145"/>
        <end position="170"/>
    </location>
</feature>
<feature type="domain" description="ABC transmembrane type-1" evidence="8">
    <location>
        <begin position="95"/>
        <end position="284"/>
    </location>
</feature>
<keyword evidence="4 7" id="KW-0812">Transmembrane</keyword>
<feature type="transmembrane region" description="Helical" evidence="7">
    <location>
        <begin position="35"/>
        <end position="56"/>
    </location>
</feature>
<keyword evidence="2 7" id="KW-0813">Transport</keyword>
<gene>
    <name evidence="9" type="primary">gsiD_11</name>
    <name evidence="9" type="ORF">CBLFYP116_05706</name>
</gene>
<name>A0A6N2XTD3_9FIRM</name>
<evidence type="ECO:0000256" key="6">
    <source>
        <dbReference type="ARBA" id="ARBA00023136"/>
    </source>
</evidence>
<evidence type="ECO:0000256" key="4">
    <source>
        <dbReference type="ARBA" id="ARBA00022692"/>
    </source>
</evidence>
<dbReference type="Gene3D" id="1.10.3720.10">
    <property type="entry name" value="MetI-like"/>
    <property type="match status" value="1"/>
</dbReference>
<accession>A0A6N2XTD3</accession>
<dbReference type="InterPro" id="IPR035906">
    <property type="entry name" value="MetI-like_sf"/>
</dbReference>
<evidence type="ECO:0000259" key="8">
    <source>
        <dbReference type="PROSITE" id="PS50928"/>
    </source>
</evidence>
<dbReference type="AlphaFoldDB" id="A0A6N2XTD3"/>